<dbReference type="InterPro" id="IPR003959">
    <property type="entry name" value="ATPase_AAA_core"/>
</dbReference>
<keyword evidence="6" id="KW-1185">Reference proteome</keyword>
<organism evidence="5 6">
    <name type="scientific">Paenibacillus oleatilyticus</name>
    <dbReference type="NCBI Taxonomy" id="2594886"/>
    <lineage>
        <taxon>Bacteria</taxon>
        <taxon>Bacillati</taxon>
        <taxon>Bacillota</taxon>
        <taxon>Bacilli</taxon>
        <taxon>Bacillales</taxon>
        <taxon>Paenibacillaceae</taxon>
        <taxon>Paenibacillus</taxon>
    </lineage>
</organism>
<comment type="caution">
    <text evidence="5">The sequence shown here is derived from an EMBL/GenBank/DDBJ whole genome shotgun (WGS) entry which is preliminary data.</text>
</comment>
<keyword evidence="3" id="KW-0067">ATP-binding</keyword>
<name>A0ABV4V415_9BACL</name>
<evidence type="ECO:0000313" key="5">
    <source>
        <dbReference type="EMBL" id="MFB0843445.1"/>
    </source>
</evidence>
<dbReference type="InterPro" id="IPR003593">
    <property type="entry name" value="AAA+_ATPase"/>
</dbReference>
<dbReference type="SMART" id="SM00382">
    <property type="entry name" value="AAA"/>
    <property type="match status" value="1"/>
</dbReference>
<gene>
    <name evidence="5" type="ORF">ACEU3E_14795</name>
</gene>
<reference evidence="5 6" key="1">
    <citation type="submission" date="2024-09" db="EMBL/GenBank/DDBJ databases">
        <authorList>
            <person name="Makale K.P.P."/>
            <person name="Makhzoum A."/>
            <person name="Rantong G."/>
            <person name="Rahube T.O."/>
        </authorList>
    </citation>
    <scope>NUCLEOTIDE SEQUENCE [LARGE SCALE GENOMIC DNA]</scope>
    <source>
        <strain evidence="5 6">KM_D13</strain>
    </source>
</reference>
<dbReference type="Proteomes" id="UP001575622">
    <property type="component" value="Unassembled WGS sequence"/>
</dbReference>
<evidence type="ECO:0000313" key="6">
    <source>
        <dbReference type="Proteomes" id="UP001575622"/>
    </source>
</evidence>
<dbReference type="SUPFAM" id="SSF52540">
    <property type="entry name" value="P-loop containing nucleoside triphosphate hydrolases"/>
    <property type="match status" value="1"/>
</dbReference>
<dbReference type="InterPro" id="IPR050221">
    <property type="entry name" value="26S_Proteasome_ATPase"/>
</dbReference>
<dbReference type="EMBL" id="JBHDLN010000006">
    <property type="protein sequence ID" value="MFB0843445.1"/>
    <property type="molecule type" value="Genomic_DNA"/>
</dbReference>
<feature type="domain" description="AAA+ ATPase" evidence="4">
    <location>
        <begin position="116"/>
        <end position="248"/>
    </location>
</feature>
<evidence type="ECO:0000256" key="1">
    <source>
        <dbReference type="ARBA" id="ARBA00006914"/>
    </source>
</evidence>
<keyword evidence="2" id="KW-0547">Nucleotide-binding</keyword>
<evidence type="ECO:0000256" key="3">
    <source>
        <dbReference type="ARBA" id="ARBA00022840"/>
    </source>
</evidence>
<protein>
    <submittedName>
        <fullName evidence="5">AAA family ATPase</fullName>
    </submittedName>
</protein>
<dbReference type="Pfam" id="PF00004">
    <property type="entry name" value="AAA"/>
    <property type="match status" value="1"/>
</dbReference>
<accession>A0ABV4V415</accession>
<dbReference type="CDD" id="cd19481">
    <property type="entry name" value="RecA-like_protease"/>
    <property type="match status" value="1"/>
</dbReference>
<evidence type="ECO:0000256" key="2">
    <source>
        <dbReference type="ARBA" id="ARBA00022741"/>
    </source>
</evidence>
<dbReference type="Gene3D" id="3.40.50.300">
    <property type="entry name" value="P-loop containing nucleotide triphosphate hydrolases"/>
    <property type="match status" value="1"/>
</dbReference>
<comment type="similarity">
    <text evidence="1">Belongs to the AAA ATPase family.</text>
</comment>
<sequence>MRTELLKIIEGGLEKNREKVQSYAQLLTEKLREEGEGKFADRIKDLLDKKTVHPVYLDEFMSKPVDQDSRLDMVDISITSAPKDEIILPGLTKEKVETYVSSLKHRGEFIKLGIDLPESLLLYGPPGCGKTSIAHYISQQTGLPLITAKLDAIVSSLLGNTAKNIRRIFEYAQERPCILFLDEFDAIAKSRDDGNEVGELKRIVNSLLQNIDSFNQNNILIAATNHEKLLDPAVWRRFSTVIEIPRPTETEIQSLLKLFLKNFECDFINDIKKISKVSSLLHGLSPSDIKIFCYNTLKAAVIAQERIITYPLFIYQIYLFKGLKEDQITMISFLNENGVTQAEISKTLGISLRQVRKTLYGEEW</sequence>
<dbReference type="PANTHER" id="PTHR23073">
    <property type="entry name" value="26S PROTEASOME REGULATORY SUBUNIT"/>
    <property type="match status" value="1"/>
</dbReference>
<evidence type="ECO:0000259" key="4">
    <source>
        <dbReference type="SMART" id="SM00382"/>
    </source>
</evidence>
<dbReference type="RefSeq" id="WP_253956990.1">
    <property type="nucleotide sequence ID" value="NZ_JAHNZO010000004.1"/>
</dbReference>
<dbReference type="InterPro" id="IPR027417">
    <property type="entry name" value="P-loop_NTPase"/>
</dbReference>
<proteinExistence type="inferred from homology"/>